<dbReference type="Gene3D" id="2.60.40.1120">
    <property type="entry name" value="Carboxypeptidase-like, regulatory domain"/>
    <property type="match status" value="1"/>
</dbReference>
<organism evidence="1 2">
    <name type="scientific">Geochorda subterranea</name>
    <dbReference type="NCBI Taxonomy" id="3109564"/>
    <lineage>
        <taxon>Bacteria</taxon>
        <taxon>Bacillati</taxon>
        <taxon>Bacillota</taxon>
        <taxon>Limnochordia</taxon>
        <taxon>Limnochordales</taxon>
        <taxon>Geochordaceae</taxon>
        <taxon>Geochorda</taxon>
    </lineage>
</organism>
<name>A0ABZ1BN21_9FIRM</name>
<dbReference type="Pfam" id="PF13620">
    <property type="entry name" value="CarboxypepD_reg"/>
    <property type="match status" value="1"/>
</dbReference>
<dbReference type="SUPFAM" id="SSF49452">
    <property type="entry name" value="Starch-binding domain-like"/>
    <property type="match status" value="1"/>
</dbReference>
<dbReference type="EMBL" id="CP141614">
    <property type="protein sequence ID" value="WRP14003.1"/>
    <property type="molecule type" value="Genomic_DNA"/>
</dbReference>
<protein>
    <submittedName>
        <fullName evidence="1">Carboxypeptidase-like regulatory domain-containing protein</fullName>
    </submittedName>
</protein>
<accession>A0ABZ1BN21</accession>
<dbReference type="RefSeq" id="WP_324668280.1">
    <property type="nucleotide sequence ID" value="NZ_CP141614.1"/>
</dbReference>
<gene>
    <name evidence="1" type="ORF">VLY81_11300</name>
</gene>
<keyword evidence="2" id="KW-1185">Reference proteome</keyword>
<dbReference type="InterPro" id="IPR013784">
    <property type="entry name" value="Carb-bd-like_fold"/>
</dbReference>
<proteinExistence type="predicted"/>
<evidence type="ECO:0000313" key="2">
    <source>
        <dbReference type="Proteomes" id="UP001333102"/>
    </source>
</evidence>
<reference evidence="2" key="1">
    <citation type="submission" date="2023-12" db="EMBL/GenBank/DDBJ databases">
        <title>Novel isolates from deep terrestrial aquifers shed light on the physiology and ecology of the class Limnochordia.</title>
        <authorList>
            <person name="Karnachuk O.V."/>
            <person name="Lukina A.P."/>
            <person name="Avakyan M.R."/>
            <person name="Kadnikov V."/>
            <person name="Begmatov S."/>
            <person name="Beletsky A.V."/>
            <person name="Mardanov A.V."/>
            <person name="Ravin N.V."/>
        </authorList>
    </citation>
    <scope>NUCLEOTIDE SEQUENCE [LARGE SCALE GENOMIC DNA]</scope>
    <source>
        <strain evidence="2">LN</strain>
    </source>
</reference>
<sequence length="1226" mass="126703">MRGARRAGGGVGMVVVALIGVITAPGAAGAWEPWIGADGVAGLAPSVAVGPGEKAVVGVVAIGTHPSAQQVALTMEAQQPHLTGPGDARIPLDRLEWAFQRHPTDPLTFHPMRTGVVAVHQAGGGWLGDVVWRFGPRWEDAAVAGPYEVDIAYTLSPSSVDHSPALVWPDPYPLGSGRTLDLYVYRDEPGHVFVQFWPGGGGPCSTSMAVGYGYPYPVQAGWNLLRLSPGDPGVPVMQPGAYCYGISASIYGPIIAGGALQVVEAGALGALQVTVSGEPDGRPLAGATVRLAAEGEAFGRTASTGDDGRAGFGGLTPGAYRLEAQADGYVAATRQVQVTADTGMPTPVSMRLTQAPAATLSLQVRPAGAEPRVAVGDRLRLEVTLELHGQGVEGFTEVQVDLGPALAVVPGSWRIRPAAGGDGDAVTWRPPLLVWRRPAGGPGRAVLEADAVVTPLAAGLRSVQVEAACRIGSPGGEWRPPAVSAAVELDPEAREPRGLVLGTLQRPSVGGAEQPWWVVAEDGTWAEVDAAGYFSMALAEGVHVLRAYPGAASGSEPVRAGPAVVVRVQPGAVVPVTLRGDPANATSSGLARAVEVDAAGRLVWAPGGPVEGWAGMGLRARAPGLGLRAAGSAAGDGVTLAHAELRLGHHLLAAGDLDALGLRRAVGDDGGRLPSGGTPPLQELSLGPLPSWPKHGLAWRWERGGLAVVASRSDKTTGERSQPDWVAVARAALEEGLVWAGARQEPAAPSLWGAGWESRLGAWRLSAELVQGAGEAGWGVAADDGWTSLRLRHLAADMAARLSEGSRDGPALPAQDRWELEWRTRLDHALARGWGLGARLGRSSDLYARLEAGLPGRHAAHPASGGEGGVVASLRVGGVVVDAEGPDSPAIRPRATPYVTAGLTLPSFRLGPLRAAAGLDLWALGAHLAAGTPWESWVALEGAWDGGGSAAVRASVLPADDAARLSLRGELRPGGPLRLSSQAAAARGSLRWEEATIAWEALYGRALLRWRPGRWQAEAWLRPRPAPATDHLRLSAALRWGEEEPGETLTLAGAWQRGPVAVSGEVRLGDRASEARLSGWAGLGDGGRAGPDGTTGLYARLGWRGVPEPQRGARLDTMQASVGARRAVAGPFGLFAEAEGFATREVPSGGGSLPALDVATGAAAVAGLFLLVPGDTGGILELGWRAATWGQAPQAGADLALDRRPGWVVRLSGWWTAPEADRYNIP</sequence>
<evidence type="ECO:0000313" key="1">
    <source>
        <dbReference type="EMBL" id="WRP14003.1"/>
    </source>
</evidence>
<dbReference type="Proteomes" id="UP001333102">
    <property type="component" value="Chromosome"/>
</dbReference>